<dbReference type="GO" id="GO:0140359">
    <property type="term" value="F:ABC-type transporter activity"/>
    <property type="evidence" value="ECO:0007669"/>
    <property type="project" value="InterPro"/>
</dbReference>
<dbReference type="OrthoDB" id="8613028at2"/>
<dbReference type="Proteomes" id="UP000448943">
    <property type="component" value="Unassembled WGS sequence"/>
</dbReference>
<keyword evidence="1" id="KW-0812">Transmembrane</keyword>
<keyword evidence="1" id="KW-1133">Transmembrane helix</keyword>
<feature type="transmembrane region" description="Helical" evidence="1">
    <location>
        <begin position="21"/>
        <end position="40"/>
    </location>
</feature>
<feature type="transmembrane region" description="Helical" evidence="1">
    <location>
        <begin position="226"/>
        <end position="245"/>
    </location>
</feature>
<organism evidence="2 3">
    <name type="scientific">Chengkuizengella marina</name>
    <dbReference type="NCBI Taxonomy" id="2507566"/>
    <lineage>
        <taxon>Bacteria</taxon>
        <taxon>Bacillati</taxon>
        <taxon>Bacillota</taxon>
        <taxon>Bacilli</taxon>
        <taxon>Bacillales</taxon>
        <taxon>Paenibacillaceae</taxon>
        <taxon>Chengkuizengella</taxon>
    </lineage>
</organism>
<gene>
    <name evidence="2" type="ORF">ERL59_03590</name>
</gene>
<feature type="transmembrane region" description="Helical" evidence="1">
    <location>
        <begin position="112"/>
        <end position="134"/>
    </location>
</feature>
<dbReference type="Pfam" id="PF12679">
    <property type="entry name" value="ABC2_membrane_2"/>
    <property type="match status" value="1"/>
</dbReference>
<sequence length="330" mass="37244">MTNIYPLVRNEVLKIWKKKRFFVIVLILAVLIPIFTYAQLRVALNVQKQMGTEDWRIVVQQQIQDYENRVSSPRMQEEWKRWYIVEIQRLQLHLDQNIDPKSPNGVTFTNQFVANSVGLFLPLLVLVIAADLVAGEHSAGTIKLLLTRPIKRWKVLLSKYIALTIYVSITVLLLAAMSYLISGLVFGFNGWMQPVLTGFQVIGSELNINNINIIPQWQFLVMELGLAWFSSLVVACLAMMVSVLVRSIAAGMGIMLATLIAGTILTNMVSSWESAKYFFMVNLQTVSYLSGAVPPIQGLTLSFSLLNLSVWAMISIVISFIVFTKRDILN</sequence>
<feature type="transmembrane region" description="Helical" evidence="1">
    <location>
        <begin position="155"/>
        <end position="181"/>
    </location>
</feature>
<comment type="caution">
    <text evidence="2">The sequence shown here is derived from an EMBL/GenBank/DDBJ whole genome shotgun (WGS) entry which is preliminary data.</text>
</comment>
<dbReference type="RefSeq" id="WP_160644612.1">
    <property type="nucleotide sequence ID" value="NZ_SIJB01000008.1"/>
</dbReference>
<keyword evidence="1" id="KW-0472">Membrane</keyword>
<reference evidence="2 3" key="1">
    <citation type="submission" date="2019-01" db="EMBL/GenBank/DDBJ databases">
        <title>Chengkuizengella sp. nov., isolated from deep-sea sediment of East Pacific Ocean.</title>
        <authorList>
            <person name="Yang J."/>
            <person name="Lai Q."/>
            <person name="Shao Z."/>
        </authorList>
    </citation>
    <scope>NUCLEOTIDE SEQUENCE [LARGE SCALE GENOMIC DNA]</scope>
    <source>
        <strain evidence="2 3">YPA3-1-1</strain>
    </source>
</reference>
<dbReference type="AlphaFoldDB" id="A0A6N9Q037"/>
<protein>
    <submittedName>
        <fullName evidence="2">ABC transporter permease</fullName>
    </submittedName>
</protein>
<dbReference type="EMBL" id="SIJB01000008">
    <property type="protein sequence ID" value="NBI28043.1"/>
    <property type="molecule type" value="Genomic_DNA"/>
</dbReference>
<accession>A0A6N9Q037</accession>
<dbReference type="PANTHER" id="PTHR37305:SF2">
    <property type="entry name" value="BACITRACIN TRANSPORT PERMEASE PROTEIN BCRB"/>
    <property type="match status" value="1"/>
</dbReference>
<feature type="transmembrane region" description="Helical" evidence="1">
    <location>
        <begin position="252"/>
        <end position="272"/>
    </location>
</feature>
<dbReference type="GO" id="GO:0005886">
    <property type="term" value="C:plasma membrane"/>
    <property type="evidence" value="ECO:0007669"/>
    <property type="project" value="UniProtKB-SubCell"/>
</dbReference>
<feature type="transmembrane region" description="Helical" evidence="1">
    <location>
        <begin position="303"/>
        <end position="323"/>
    </location>
</feature>
<proteinExistence type="predicted"/>
<keyword evidence="3" id="KW-1185">Reference proteome</keyword>
<evidence type="ECO:0000313" key="3">
    <source>
        <dbReference type="Proteomes" id="UP000448943"/>
    </source>
</evidence>
<name>A0A6N9Q037_9BACL</name>
<evidence type="ECO:0000256" key="1">
    <source>
        <dbReference type="SAM" id="Phobius"/>
    </source>
</evidence>
<evidence type="ECO:0000313" key="2">
    <source>
        <dbReference type="EMBL" id="NBI28043.1"/>
    </source>
</evidence>
<dbReference type="PANTHER" id="PTHR37305">
    <property type="entry name" value="INTEGRAL MEMBRANE PROTEIN-RELATED"/>
    <property type="match status" value="1"/>
</dbReference>